<reference evidence="1 2" key="1">
    <citation type="submission" date="2019-04" db="EMBL/GenBank/DDBJ databases">
        <title>Lampropedia sp YIM MLB12 draf genome.</title>
        <authorList>
            <person name="Wang Y.-X."/>
        </authorList>
    </citation>
    <scope>NUCLEOTIDE SEQUENCE [LARGE SCALE GENOMIC DNA]</scope>
    <source>
        <strain evidence="1 2">YIM MLB12</strain>
    </source>
</reference>
<dbReference type="Proteomes" id="UP000306236">
    <property type="component" value="Unassembled WGS sequence"/>
</dbReference>
<gene>
    <name evidence="1" type="ORF">E8K88_14000</name>
</gene>
<proteinExistence type="predicted"/>
<name>A0A4S5BPQ4_9BURK</name>
<evidence type="ECO:0000313" key="1">
    <source>
        <dbReference type="EMBL" id="THJ31758.1"/>
    </source>
</evidence>
<organism evidence="1 2">
    <name type="scientific">Lampropedia aestuarii</name>
    <dbReference type="NCBI Taxonomy" id="2562762"/>
    <lineage>
        <taxon>Bacteria</taxon>
        <taxon>Pseudomonadati</taxon>
        <taxon>Pseudomonadota</taxon>
        <taxon>Betaproteobacteria</taxon>
        <taxon>Burkholderiales</taxon>
        <taxon>Comamonadaceae</taxon>
        <taxon>Lampropedia</taxon>
    </lineage>
</organism>
<keyword evidence="2" id="KW-1185">Reference proteome</keyword>
<protein>
    <recommendedName>
        <fullName evidence="3">DUF4157 domain-containing protein</fullName>
    </recommendedName>
</protein>
<comment type="caution">
    <text evidence="1">The sequence shown here is derived from an EMBL/GenBank/DDBJ whole genome shotgun (WGS) entry which is preliminary data.</text>
</comment>
<sequence length="159" mass="18318">MPGNYPLIPRICESTAEFLMGDLQTPTASYRCRRQRPLAEGERNMAFQIFSHSITYSQVRIIQESYLPFNMQGKRVAMAPNGMIYMPAYGELYSNDYSSSSMQRQHIFMHEMSHVWQHQSGMAVFIRGMVSGLVSYKYELDFGEPLKTSVSKNSHQLNQ</sequence>
<dbReference type="RefSeq" id="WP_136407302.1">
    <property type="nucleotide sequence ID" value="NZ_SSWX01000020.1"/>
</dbReference>
<evidence type="ECO:0008006" key="3">
    <source>
        <dbReference type="Google" id="ProtNLM"/>
    </source>
</evidence>
<evidence type="ECO:0000313" key="2">
    <source>
        <dbReference type="Proteomes" id="UP000306236"/>
    </source>
</evidence>
<dbReference type="EMBL" id="SSWX01000020">
    <property type="protein sequence ID" value="THJ31758.1"/>
    <property type="molecule type" value="Genomic_DNA"/>
</dbReference>
<accession>A0A4S5BPQ4</accession>
<dbReference type="AlphaFoldDB" id="A0A4S5BPQ4"/>
<dbReference type="OrthoDB" id="8686772at2"/>